<evidence type="ECO:0000256" key="3">
    <source>
        <dbReference type="ARBA" id="ARBA00023125"/>
    </source>
</evidence>
<dbReference type="EMBL" id="QEOB01000002">
    <property type="protein sequence ID" value="PVX86328.1"/>
    <property type="molecule type" value="Genomic_DNA"/>
</dbReference>
<evidence type="ECO:0000259" key="5">
    <source>
        <dbReference type="PROSITE" id="PS50931"/>
    </source>
</evidence>
<comment type="caution">
    <text evidence="6">The sequence shown here is derived from an EMBL/GenBank/DDBJ whole genome shotgun (WGS) entry which is preliminary data.</text>
</comment>
<evidence type="ECO:0000313" key="7">
    <source>
        <dbReference type="Proteomes" id="UP000245712"/>
    </source>
</evidence>
<protein>
    <submittedName>
        <fullName evidence="6">DNA-binding transcriptional LysR family regulator</fullName>
    </submittedName>
</protein>
<dbReference type="PANTHER" id="PTHR30419">
    <property type="entry name" value="HTH-TYPE TRANSCRIPTIONAL REGULATOR YBHD"/>
    <property type="match status" value="1"/>
</dbReference>
<dbReference type="Pfam" id="PF03466">
    <property type="entry name" value="LysR_substrate"/>
    <property type="match status" value="1"/>
</dbReference>
<dbReference type="SUPFAM" id="SSF46785">
    <property type="entry name" value="Winged helix' DNA-binding domain"/>
    <property type="match status" value="1"/>
</dbReference>
<dbReference type="SUPFAM" id="SSF53850">
    <property type="entry name" value="Periplasmic binding protein-like II"/>
    <property type="match status" value="1"/>
</dbReference>
<dbReference type="Gene3D" id="1.10.10.10">
    <property type="entry name" value="Winged helix-like DNA-binding domain superfamily/Winged helix DNA-binding domain"/>
    <property type="match status" value="1"/>
</dbReference>
<dbReference type="PANTHER" id="PTHR30419:SF2">
    <property type="entry name" value="LYSR FAMILY TRANSCRIPTIONAL REGULATOR"/>
    <property type="match status" value="1"/>
</dbReference>
<dbReference type="InterPro" id="IPR000847">
    <property type="entry name" value="LysR_HTH_N"/>
</dbReference>
<dbReference type="InterPro" id="IPR036390">
    <property type="entry name" value="WH_DNA-bd_sf"/>
</dbReference>
<evidence type="ECO:0000256" key="4">
    <source>
        <dbReference type="ARBA" id="ARBA00023163"/>
    </source>
</evidence>
<gene>
    <name evidence="6" type="ORF">C7402_102164</name>
</gene>
<evidence type="ECO:0000313" key="6">
    <source>
        <dbReference type="EMBL" id="PVX86328.1"/>
    </source>
</evidence>
<dbReference type="GO" id="GO:0003677">
    <property type="term" value="F:DNA binding"/>
    <property type="evidence" value="ECO:0007669"/>
    <property type="project" value="UniProtKB-KW"/>
</dbReference>
<proteinExistence type="inferred from homology"/>
<dbReference type="CDD" id="cd08421">
    <property type="entry name" value="PBP2_LTTR_like_1"/>
    <property type="match status" value="1"/>
</dbReference>
<name>A0ABX5KTJ0_9BURK</name>
<keyword evidence="7" id="KW-1185">Reference proteome</keyword>
<keyword evidence="3 6" id="KW-0238">DNA-binding</keyword>
<dbReference type="InterPro" id="IPR005119">
    <property type="entry name" value="LysR_subst-bd"/>
</dbReference>
<evidence type="ECO:0000256" key="1">
    <source>
        <dbReference type="ARBA" id="ARBA00009437"/>
    </source>
</evidence>
<dbReference type="Pfam" id="PF00126">
    <property type="entry name" value="HTH_1"/>
    <property type="match status" value="1"/>
</dbReference>
<reference evidence="6 7" key="1">
    <citation type="submission" date="2018-05" db="EMBL/GenBank/DDBJ databases">
        <title>Genomic Encyclopedia of Type Strains, Phase IV (KMG-V): Genome sequencing to study the core and pangenomes of soil and plant-associated prokaryotes.</title>
        <authorList>
            <person name="Whitman W."/>
        </authorList>
    </citation>
    <scope>NUCLEOTIDE SEQUENCE [LARGE SCALE GENOMIC DNA]</scope>
    <source>
        <strain evidence="6 7">SCZa-39</strain>
    </source>
</reference>
<dbReference type="RefSeq" id="WP_112169621.1">
    <property type="nucleotide sequence ID" value="NZ_CAJZAT010000181.1"/>
</dbReference>
<dbReference type="InterPro" id="IPR050950">
    <property type="entry name" value="HTH-type_LysR_regulators"/>
</dbReference>
<sequence length="300" mass="33072">MHFDLADFRLVSNIAEESNLTRGAARSFLSVPAASQRIKNLEFTLGIKVFQRSSQGVALTEAGRAYLDHGRRILAQIELLTSELQAFGSGLKGQLKIQANTTAITEFMPPVLGAFLRDHPEVQIDMREKLSDEAVRAVRDGAADIAIISGTVPTDGTEVRRFARSRLVAVAPLDHPVANRNKARFQDLLQHEFVALLDGSATQEFLRQHALALHENLSVRVQAAGFDAVFRLVEAGIGIGVMPEIVVQRMNSRATVHVCELDEPWATREYQLCAKAFESLPSFAQDLVRRIIAAYDSESP</sequence>
<keyword evidence="2" id="KW-0805">Transcription regulation</keyword>
<comment type="similarity">
    <text evidence="1">Belongs to the LysR transcriptional regulatory family.</text>
</comment>
<dbReference type="InterPro" id="IPR036388">
    <property type="entry name" value="WH-like_DNA-bd_sf"/>
</dbReference>
<feature type="domain" description="HTH lysR-type" evidence="5">
    <location>
        <begin position="3"/>
        <end position="60"/>
    </location>
</feature>
<organism evidence="6 7">
    <name type="scientific">Paraburkholderia unamae</name>
    <dbReference type="NCBI Taxonomy" id="219649"/>
    <lineage>
        <taxon>Bacteria</taxon>
        <taxon>Pseudomonadati</taxon>
        <taxon>Pseudomonadota</taxon>
        <taxon>Betaproteobacteria</taxon>
        <taxon>Burkholderiales</taxon>
        <taxon>Burkholderiaceae</taxon>
        <taxon>Paraburkholderia</taxon>
    </lineage>
</organism>
<accession>A0ABX5KTJ0</accession>
<dbReference type="PROSITE" id="PS50931">
    <property type="entry name" value="HTH_LYSR"/>
    <property type="match status" value="1"/>
</dbReference>
<dbReference type="Proteomes" id="UP000245712">
    <property type="component" value="Unassembled WGS sequence"/>
</dbReference>
<dbReference type="Gene3D" id="3.40.190.10">
    <property type="entry name" value="Periplasmic binding protein-like II"/>
    <property type="match status" value="2"/>
</dbReference>
<keyword evidence="4" id="KW-0804">Transcription</keyword>
<evidence type="ECO:0000256" key="2">
    <source>
        <dbReference type="ARBA" id="ARBA00023015"/>
    </source>
</evidence>